<keyword evidence="2" id="KW-1185">Reference proteome</keyword>
<reference evidence="1 2" key="1">
    <citation type="journal article" date="2016" name="Sci. Rep.">
        <title>Penicillium arizonense, a new, genome sequenced fungal species, reveals a high chemical diversity in secreted metabolites.</title>
        <authorList>
            <person name="Grijseels S."/>
            <person name="Nielsen J.C."/>
            <person name="Randelovic M."/>
            <person name="Nielsen J."/>
            <person name="Nielsen K.F."/>
            <person name="Workman M."/>
            <person name="Frisvad J.C."/>
        </authorList>
    </citation>
    <scope>NUCLEOTIDE SEQUENCE [LARGE SCALE GENOMIC DNA]</scope>
    <source>
        <strain evidence="1 2">CBS 141311</strain>
    </source>
</reference>
<evidence type="ECO:0000313" key="1">
    <source>
        <dbReference type="EMBL" id="OGE46703.1"/>
    </source>
</evidence>
<protein>
    <submittedName>
        <fullName evidence="1">Uncharacterized protein</fullName>
    </submittedName>
</protein>
<comment type="caution">
    <text evidence="1">The sequence shown here is derived from an EMBL/GenBank/DDBJ whole genome shotgun (WGS) entry which is preliminary data.</text>
</comment>
<gene>
    <name evidence="1" type="ORF">PENARI_c132G01664</name>
</gene>
<proteinExistence type="predicted"/>
<accession>A0A1F5L0G2</accession>
<dbReference type="Proteomes" id="UP000177622">
    <property type="component" value="Unassembled WGS sequence"/>
</dbReference>
<dbReference type="AlphaFoldDB" id="A0A1F5L0G2"/>
<dbReference type="RefSeq" id="XP_022482171.1">
    <property type="nucleotide sequence ID" value="XM_022637973.1"/>
</dbReference>
<dbReference type="EMBL" id="LXJU01000132">
    <property type="protein sequence ID" value="OGE46703.1"/>
    <property type="molecule type" value="Genomic_DNA"/>
</dbReference>
<sequence length="99" mass="9913">MEVIARATITAKTAGTPTHASARVNGARTMTLAAKTGTGGTASVTLRANVRTIITAKTAGTPTHASARASGAGTMTLAATTGTGRRAHAVTESWCKFSI</sequence>
<name>A0A1F5L0G2_PENAI</name>
<organism evidence="1 2">
    <name type="scientific">Penicillium arizonense</name>
    <dbReference type="NCBI Taxonomy" id="1835702"/>
    <lineage>
        <taxon>Eukaryota</taxon>
        <taxon>Fungi</taxon>
        <taxon>Dikarya</taxon>
        <taxon>Ascomycota</taxon>
        <taxon>Pezizomycotina</taxon>
        <taxon>Eurotiomycetes</taxon>
        <taxon>Eurotiomycetidae</taxon>
        <taxon>Eurotiales</taxon>
        <taxon>Aspergillaceae</taxon>
        <taxon>Penicillium</taxon>
    </lineage>
</organism>
<dbReference type="GeneID" id="34582707"/>
<evidence type="ECO:0000313" key="2">
    <source>
        <dbReference type="Proteomes" id="UP000177622"/>
    </source>
</evidence>